<keyword evidence="7" id="KW-1185">Reference proteome</keyword>
<gene>
    <name evidence="6" type="ORF">CU098_003708</name>
</gene>
<comment type="subcellular location">
    <subcellularLocation>
        <location evidence="1 5">Membrane</location>
        <topology evidence="1 5">Multi-pass membrane protein</topology>
    </subcellularLocation>
</comment>
<dbReference type="Pfam" id="PF03208">
    <property type="entry name" value="PRA1"/>
    <property type="match status" value="1"/>
</dbReference>
<keyword evidence="4 5" id="KW-0472">Membrane</keyword>
<dbReference type="InterPro" id="IPR004895">
    <property type="entry name" value="Prenylated_rab_accept_PRA1"/>
</dbReference>
<evidence type="ECO:0000256" key="4">
    <source>
        <dbReference type="ARBA" id="ARBA00023136"/>
    </source>
</evidence>
<comment type="caution">
    <text evidence="6">The sequence shown here is derived from an EMBL/GenBank/DDBJ whole genome shotgun (WGS) entry which is preliminary data.</text>
</comment>
<dbReference type="EMBL" id="PJQM01003081">
    <property type="protein sequence ID" value="RCH90895.1"/>
    <property type="molecule type" value="Genomic_DNA"/>
</dbReference>
<proteinExistence type="inferred from homology"/>
<protein>
    <recommendedName>
        <fullName evidence="5">PRA1 family protein</fullName>
    </recommendedName>
</protein>
<feature type="transmembrane region" description="Helical" evidence="5">
    <location>
        <begin position="71"/>
        <end position="98"/>
    </location>
</feature>
<evidence type="ECO:0000313" key="7">
    <source>
        <dbReference type="Proteomes" id="UP000253551"/>
    </source>
</evidence>
<dbReference type="STRING" id="4846.A0A367JLX1"/>
<evidence type="ECO:0000256" key="1">
    <source>
        <dbReference type="ARBA" id="ARBA00004141"/>
    </source>
</evidence>
<accession>A0A367JLX1</accession>
<dbReference type="PANTHER" id="PTHR19317">
    <property type="entry name" value="PRENYLATED RAB ACCEPTOR 1-RELATED"/>
    <property type="match status" value="1"/>
</dbReference>
<evidence type="ECO:0000313" key="6">
    <source>
        <dbReference type="EMBL" id="RCH90895.1"/>
    </source>
</evidence>
<dbReference type="GO" id="GO:0005794">
    <property type="term" value="C:Golgi apparatus"/>
    <property type="evidence" value="ECO:0007669"/>
    <property type="project" value="TreeGrafter"/>
</dbReference>
<evidence type="ECO:0000256" key="3">
    <source>
        <dbReference type="ARBA" id="ARBA00022989"/>
    </source>
</evidence>
<comment type="similarity">
    <text evidence="5">Belongs to the PRA1 family.</text>
</comment>
<sequence>MSAPLLSSVHNVEENTEHVPTNDRGTFWRRHFSSIKSFYDFFDINRISFSTSFETISHRWSSNLVYYSENYLMITLFLGVFAISSRVVLIFVFLWVTLGMYIISKLEEPIRLICCSISPPTICSMHGIFSLLLLIITGATKTIMWVTGAAGLFIFCHASIMEPRADEDEDYIDDVVV</sequence>
<name>A0A367JLX1_RHIST</name>
<evidence type="ECO:0000256" key="5">
    <source>
        <dbReference type="RuleBase" id="RU363107"/>
    </source>
</evidence>
<keyword evidence="3 5" id="KW-1133">Transmembrane helix</keyword>
<organism evidence="6 7">
    <name type="scientific">Rhizopus stolonifer</name>
    <name type="common">Rhizopus nigricans</name>
    <dbReference type="NCBI Taxonomy" id="4846"/>
    <lineage>
        <taxon>Eukaryota</taxon>
        <taxon>Fungi</taxon>
        <taxon>Fungi incertae sedis</taxon>
        <taxon>Mucoromycota</taxon>
        <taxon>Mucoromycotina</taxon>
        <taxon>Mucoromycetes</taxon>
        <taxon>Mucorales</taxon>
        <taxon>Mucorineae</taxon>
        <taxon>Rhizopodaceae</taxon>
        <taxon>Rhizopus</taxon>
    </lineage>
</organism>
<dbReference type="GO" id="GO:0016020">
    <property type="term" value="C:membrane"/>
    <property type="evidence" value="ECO:0007669"/>
    <property type="project" value="UniProtKB-SubCell"/>
</dbReference>
<evidence type="ECO:0000256" key="2">
    <source>
        <dbReference type="ARBA" id="ARBA00022692"/>
    </source>
</evidence>
<dbReference type="AlphaFoldDB" id="A0A367JLX1"/>
<dbReference type="PANTHER" id="PTHR19317:SF0">
    <property type="entry name" value="PRENYLATED RAB ACCEPTOR PROTEIN 1"/>
    <property type="match status" value="1"/>
</dbReference>
<reference evidence="6 7" key="1">
    <citation type="journal article" date="2018" name="G3 (Bethesda)">
        <title>Phylogenetic and Phylogenomic Definition of Rhizopus Species.</title>
        <authorList>
            <person name="Gryganskyi A.P."/>
            <person name="Golan J."/>
            <person name="Dolatabadi S."/>
            <person name="Mondo S."/>
            <person name="Robb S."/>
            <person name="Idnurm A."/>
            <person name="Muszewska A."/>
            <person name="Steczkiewicz K."/>
            <person name="Masonjones S."/>
            <person name="Liao H.L."/>
            <person name="Gajdeczka M.T."/>
            <person name="Anike F."/>
            <person name="Vuek A."/>
            <person name="Anishchenko I.M."/>
            <person name="Voigt K."/>
            <person name="de Hoog G.S."/>
            <person name="Smith M.E."/>
            <person name="Heitman J."/>
            <person name="Vilgalys R."/>
            <person name="Stajich J.E."/>
        </authorList>
    </citation>
    <scope>NUCLEOTIDE SEQUENCE [LARGE SCALE GENOMIC DNA]</scope>
    <source>
        <strain evidence="6 7">LSU 92-RS-03</strain>
    </source>
</reference>
<dbReference type="OrthoDB" id="63113at2759"/>
<feature type="transmembrane region" description="Helical" evidence="5">
    <location>
        <begin position="142"/>
        <end position="160"/>
    </location>
</feature>
<dbReference type="Proteomes" id="UP000253551">
    <property type="component" value="Unassembled WGS sequence"/>
</dbReference>
<keyword evidence="2 5" id="KW-0812">Transmembrane</keyword>